<feature type="domain" description="GP-PDE" evidence="1">
    <location>
        <begin position="39"/>
        <end position="263"/>
    </location>
</feature>
<gene>
    <name evidence="2" type="ORF">Pfl04_06200</name>
</gene>
<dbReference type="Gene3D" id="3.20.20.190">
    <property type="entry name" value="Phosphatidylinositol (PI) phosphodiesterase"/>
    <property type="match status" value="1"/>
</dbReference>
<evidence type="ECO:0000313" key="3">
    <source>
        <dbReference type="Proteomes" id="UP000653674"/>
    </source>
</evidence>
<accession>A0A8J3LR84</accession>
<keyword evidence="2" id="KW-0378">Hydrolase</keyword>
<name>A0A8J3LR84_9ACTN</name>
<dbReference type="GO" id="GO:0008081">
    <property type="term" value="F:phosphoric diester hydrolase activity"/>
    <property type="evidence" value="ECO:0007669"/>
    <property type="project" value="InterPro"/>
</dbReference>
<protein>
    <submittedName>
        <fullName evidence="2">Hydrolase</fullName>
    </submittedName>
</protein>
<evidence type="ECO:0000259" key="1">
    <source>
        <dbReference type="PROSITE" id="PS51704"/>
    </source>
</evidence>
<dbReference type="SUPFAM" id="SSF51695">
    <property type="entry name" value="PLC-like phosphodiesterases"/>
    <property type="match status" value="1"/>
</dbReference>
<dbReference type="InterPro" id="IPR017946">
    <property type="entry name" value="PLC-like_Pdiesterase_TIM-brl"/>
</dbReference>
<organism evidence="2 3">
    <name type="scientific">Planosporangium flavigriseum</name>
    <dbReference type="NCBI Taxonomy" id="373681"/>
    <lineage>
        <taxon>Bacteria</taxon>
        <taxon>Bacillati</taxon>
        <taxon>Actinomycetota</taxon>
        <taxon>Actinomycetes</taxon>
        <taxon>Micromonosporales</taxon>
        <taxon>Micromonosporaceae</taxon>
        <taxon>Planosporangium</taxon>
    </lineage>
</organism>
<evidence type="ECO:0000313" key="2">
    <source>
        <dbReference type="EMBL" id="GIG72216.1"/>
    </source>
</evidence>
<dbReference type="EMBL" id="BONU01000003">
    <property type="protein sequence ID" value="GIG72216.1"/>
    <property type="molecule type" value="Genomic_DNA"/>
</dbReference>
<dbReference type="PANTHER" id="PTHR46211">
    <property type="entry name" value="GLYCEROPHOSPHORYL DIESTER PHOSPHODIESTERASE"/>
    <property type="match status" value="1"/>
</dbReference>
<dbReference type="AlphaFoldDB" id="A0A8J3LR84"/>
<dbReference type="PANTHER" id="PTHR46211:SF1">
    <property type="entry name" value="GLYCEROPHOSPHODIESTER PHOSPHODIESTERASE, CYTOPLASMIC"/>
    <property type="match status" value="1"/>
</dbReference>
<reference evidence="2" key="1">
    <citation type="submission" date="2021-01" db="EMBL/GenBank/DDBJ databases">
        <title>Whole genome shotgun sequence of Planosporangium flavigriseum NBRC 105377.</title>
        <authorList>
            <person name="Komaki H."/>
            <person name="Tamura T."/>
        </authorList>
    </citation>
    <scope>NUCLEOTIDE SEQUENCE</scope>
    <source>
        <strain evidence="2">NBRC 105377</strain>
    </source>
</reference>
<dbReference type="Proteomes" id="UP000653674">
    <property type="component" value="Unassembled WGS sequence"/>
</dbReference>
<dbReference type="InterPro" id="IPR030395">
    <property type="entry name" value="GP_PDE_dom"/>
</dbReference>
<dbReference type="PROSITE" id="PS51704">
    <property type="entry name" value="GP_PDE"/>
    <property type="match status" value="1"/>
</dbReference>
<dbReference type="GO" id="GO:0006629">
    <property type="term" value="P:lipid metabolic process"/>
    <property type="evidence" value="ECO:0007669"/>
    <property type="project" value="InterPro"/>
</dbReference>
<comment type="caution">
    <text evidence="2">The sequence shown here is derived from an EMBL/GenBank/DDBJ whole genome shotgun (WGS) entry which is preliminary data.</text>
</comment>
<dbReference type="RefSeq" id="WP_168072550.1">
    <property type="nucleotide sequence ID" value="NZ_BAAAQJ010000008.1"/>
</dbReference>
<keyword evidence="3" id="KW-1185">Reference proteome</keyword>
<dbReference type="Pfam" id="PF03009">
    <property type="entry name" value="GDPD"/>
    <property type="match status" value="1"/>
</dbReference>
<sequence>MRHAGLAARAAAALLALGGVLTLVSGSAVARSAATGRAPLVLAHRGGVENAHQNTMASFDDAIAIGVDYIETDVRHSADGVAFLIHDPVLPGGCTPHTGTPVRSLTAAQLAGVRCGGQPVPRLSDLVSRLQRPDAARISVFPEIKDVDALGVRNTLAPLGWSRVIVQSSDYDALRQLEQSSPDVRTCPLIWAAGGLEPALAVTHDCVAPEFHLVDAAFVARAHAAGAVVYPFTVDDRAAMRRLAALGVDGIITNRPRAAFWTVR</sequence>
<proteinExistence type="predicted"/>